<dbReference type="SUPFAM" id="SSF56204">
    <property type="entry name" value="Hect, E3 ligase catalytic domain"/>
    <property type="match status" value="1"/>
</dbReference>
<accession>A0A4V1J1E5</accession>
<reference evidence="8" key="1">
    <citation type="journal article" date="2018" name="Nat. Microbiol.">
        <title>Leveraging single-cell genomics to expand the fungal tree of life.</title>
        <authorList>
            <person name="Ahrendt S.R."/>
            <person name="Quandt C.A."/>
            <person name="Ciobanu D."/>
            <person name="Clum A."/>
            <person name="Salamov A."/>
            <person name="Andreopoulos B."/>
            <person name="Cheng J.F."/>
            <person name="Woyke T."/>
            <person name="Pelin A."/>
            <person name="Henrissat B."/>
            <person name="Reynolds N.K."/>
            <person name="Benny G.L."/>
            <person name="Smith M.E."/>
            <person name="James T.Y."/>
            <person name="Grigoriev I.V."/>
        </authorList>
    </citation>
    <scope>NUCLEOTIDE SEQUENCE [LARGE SCALE GENOMIC DNA]</scope>
    <source>
        <strain evidence="8">Benny S71-1</strain>
    </source>
</reference>
<dbReference type="PROSITE" id="PS50237">
    <property type="entry name" value="HECT"/>
    <property type="match status" value="1"/>
</dbReference>
<dbReference type="OrthoDB" id="8068875at2759"/>
<sequence>MRSQLKQRIAISFVDQFGIEEAGVDGGGVFKEFFNLLAREAFDPNYGYFLHTSDQLLYPNPHAYAKQSSQLAYYAFLGRIMGKALYQGIVVEVGFAGFFLNKWLRKTNYLSDLASLDPELYQGLMQLRSYPGDVESDFALNFTIASQEFGQIRTVDLIPDGASIAVTRENRLHYIYLVANYRLNIQMQAQCRAFLTGLTDLIQPTWLAFFDQRELQTLISGAAVPIDLADLAKHTVYAGGYTNQHPVIDRFWRVVTTFTEDDKQRLLKFITSCSRPPLLGFHELEPKPCIRCAGEDADRLPTASTCVNLLKLPPFPDDETMRAKLLYAINAEAGFDLS</sequence>
<gene>
    <name evidence="7" type="ORF">SYNPS1DRAFT_23166</name>
</gene>
<keyword evidence="3" id="KW-0808">Transferase</keyword>
<keyword evidence="8" id="KW-1185">Reference proteome</keyword>
<evidence type="ECO:0000256" key="3">
    <source>
        <dbReference type="ARBA" id="ARBA00022679"/>
    </source>
</evidence>
<protein>
    <recommendedName>
        <fullName evidence="2">HECT-type E3 ubiquitin transferase</fullName>
        <ecNumber evidence="2">2.3.2.26</ecNumber>
    </recommendedName>
</protein>
<dbReference type="GO" id="GO:0061630">
    <property type="term" value="F:ubiquitin protein ligase activity"/>
    <property type="evidence" value="ECO:0007669"/>
    <property type="project" value="UniProtKB-EC"/>
</dbReference>
<dbReference type="Gene3D" id="3.30.2410.10">
    <property type="entry name" value="Hect, E3 ligase catalytic domain"/>
    <property type="match status" value="1"/>
</dbReference>
<dbReference type="Proteomes" id="UP000278143">
    <property type="component" value="Unassembled WGS sequence"/>
</dbReference>
<dbReference type="SMART" id="SM00119">
    <property type="entry name" value="HECTc"/>
    <property type="match status" value="1"/>
</dbReference>
<evidence type="ECO:0000313" key="8">
    <source>
        <dbReference type="Proteomes" id="UP000278143"/>
    </source>
</evidence>
<dbReference type="EMBL" id="KZ990040">
    <property type="protein sequence ID" value="RKP24779.1"/>
    <property type="molecule type" value="Genomic_DNA"/>
</dbReference>
<dbReference type="PANTHER" id="PTHR45700">
    <property type="entry name" value="UBIQUITIN-PROTEIN LIGASE E3C"/>
    <property type="match status" value="1"/>
</dbReference>
<comment type="catalytic activity">
    <reaction evidence="1">
        <text>S-ubiquitinyl-[E2 ubiquitin-conjugating enzyme]-L-cysteine + [acceptor protein]-L-lysine = [E2 ubiquitin-conjugating enzyme]-L-cysteine + N(6)-ubiquitinyl-[acceptor protein]-L-lysine.</text>
        <dbReference type="EC" id="2.3.2.26"/>
    </reaction>
</comment>
<dbReference type="Pfam" id="PF00632">
    <property type="entry name" value="HECT"/>
    <property type="match status" value="1"/>
</dbReference>
<dbReference type="EC" id="2.3.2.26" evidence="2"/>
<dbReference type="FunFam" id="3.30.2160.10:FF:000002">
    <property type="entry name" value="Putative Ubiquitin-protein ligase E3C"/>
    <property type="match status" value="1"/>
</dbReference>
<dbReference type="GO" id="GO:0006511">
    <property type="term" value="P:ubiquitin-dependent protein catabolic process"/>
    <property type="evidence" value="ECO:0007669"/>
    <property type="project" value="TreeGrafter"/>
</dbReference>
<organism evidence="7 8">
    <name type="scientific">Syncephalis pseudoplumigaleata</name>
    <dbReference type="NCBI Taxonomy" id="1712513"/>
    <lineage>
        <taxon>Eukaryota</taxon>
        <taxon>Fungi</taxon>
        <taxon>Fungi incertae sedis</taxon>
        <taxon>Zoopagomycota</taxon>
        <taxon>Zoopagomycotina</taxon>
        <taxon>Zoopagomycetes</taxon>
        <taxon>Zoopagales</taxon>
        <taxon>Piptocephalidaceae</taxon>
        <taxon>Syncephalis</taxon>
    </lineage>
</organism>
<name>A0A4V1J1E5_9FUNG</name>
<dbReference type="AlphaFoldDB" id="A0A4V1J1E5"/>
<dbReference type="InterPro" id="IPR044611">
    <property type="entry name" value="E3A/B/C-like"/>
</dbReference>
<dbReference type="InterPro" id="IPR000569">
    <property type="entry name" value="HECT_dom"/>
</dbReference>
<evidence type="ECO:0000256" key="5">
    <source>
        <dbReference type="PROSITE-ProRule" id="PRU00104"/>
    </source>
</evidence>
<keyword evidence="4 5" id="KW-0833">Ubl conjugation pathway</keyword>
<feature type="active site" description="Glycyl thioester intermediate" evidence="5">
    <location>
        <position position="306"/>
    </location>
</feature>
<feature type="domain" description="HECT" evidence="6">
    <location>
        <begin position="1"/>
        <end position="338"/>
    </location>
</feature>
<evidence type="ECO:0000256" key="1">
    <source>
        <dbReference type="ARBA" id="ARBA00000885"/>
    </source>
</evidence>
<dbReference type="PANTHER" id="PTHR45700:SF2">
    <property type="entry name" value="UBIQUITIN-PROTEIN LIGASE E3C"/>
    <property type="match status" value="1"/>
</dbReference>
<evidence type="ECO:0000259" key="6">
    <source>
        <dbReference type="PROSITE" id="PS50237"/>
    </source>
</evidence>
<dbReference type="FunFam" id="3.30.2410.10:FF:000011">
    <property type="entry name" value="Putative Ubiquitin-protein ligase E3C"/>
    <property type="match status" value="1"/>
</dbReference>
<proteinExistence type="predicted"/>
<dbReference type="Gene3D" id="3.90.1750.10">
    <property type="entry name" value="Hect, E3 ligase catalytic domains"/>
    <property type="match status" value="1"/>
</dbReference>
<evidence type="ECO:0000256" key="4">
    <source>
        <dbReference type="ARBA" id="ARBA00022786"/>
    </source>
</evidence>
<dbReference type="Gene3D" id="3.30.2160.10">
    <property type="entry name" value="Hect, E3 ligase catalytic domain"/>
    <property type="match status" value="1"/>
</dbReference>
<evidence type="ECO:0000313" key="7">
    <source>
        <dbReference type="EMBL" id="RKP24779.1"/>
    </source>
</evidence>
<dbReference type="InterPro" id="IPR035983">
    <property type="entry name" value="Hect_E3_ubiquitin_ligase"/>
</dbReference>
<dbReference type="GO" id="GO:0000209">
    <property type="term" value="P:protein polyubiquitination"/>
    <property type="evidence" value="ECO:0007669"/>
    <property type="project" value="InterPro"/>
</dbReference>
<evidence type="ECO:0000256" key="2">
    <source>
        <dbReference type="ARBA" id="ARBA00012485"/>
    </source>
</evidence>
<dbReference type="CDD" id="cd00078">
    <property type="entry name" value="HECTc"/>
    <property type="match status" value="1"/>
</dbReference>